<proteinExistence type="predicted"/>
<evidence type="ECO:0000313" key="5">
    <source>
        <dbReference type="Proteomes" id="UP001460270"/>
    </source>
</evidence>
<dbReference type="PANTHER" id="PTHR24106">
    <property type="entry name" value="NACHT, LRR AND CARD DOMAINS-CONTAINING"/>
    <property type="match status" value="1"/>
</dbReference>
<dbReference type="InterPro" id="IPR006574">
    <property type="entry name" value="PRY"/>
</dbReference>
<dbReference type="Proteomes" id="UP001460270">
    <property type="component" value="Unassembled WGS sequence"/>
</dbReference>
<dbReference type="Pfam" id="PF13765">
    <property type="entry name" value="PRY"/>
    <property type="match status" value="1"/>
</dbReference>
<keyword evidence="2" id="KW-0677">Repeat</keyword>
<dbReference type="Pfam" id="PF13516">
    <property type="entry name" value="LRR_6"/>
    <property type="match status" value="3"/>
</dbReference>
<keyword evidence="5" id="KW-1185">Reference proteome</keyword>
<protein>
    <recommendedName>
        <fullName evidence="3">SPRY-associated domain-containing protein</fullName>
    </recommendedName>
</protein>
<dbReference type="SUPFAM" id="SSF49899">
    <property type="entry name" value="Concanavalin A-like lectins/glucanases"/>
    <property type="match status" value="1"/>
</dbReference>
<gene>
    <name evidence="4" type="ORF">WMY93_013620</name>
</gene>
<sequence>MPGCATLRRPIVLIAPSAALIPIRIDPGLHKSPQTRLAGQHILSGCGLSEHSCVCLSSVLGSSLIQELDLSFNHITDRGLHSLCNGLAHSKVQTLRLKGCGLGEPGAQSLSSLLSSDQCEIKSLDLSDNDFGDRGVQCLSEGLSSPHCPLEALNVSLCRVSERGCMFLASALNCGVLRELDLSYNHPGQSGVQLLTALMDDPLCSLNKLSAGGCGDSRIRPGPRKYAVGLTLDPNTAHKDLSLSAQNRTATRGLNPAGPKLPEKFDFWTQVLCTQGLTGRCYWEVEFNGRSCVGVAYKRMCRKGEEFTSHYHRMRFQERPTLVVPQLYTEQVLDYKPLTCAILFAVHLV</sequence>
<feature type="domain" description="SPRY-associated" evidence="3">
    <location>
        <begin position="227"/>
        <end position="278"/>
    </location>
</feature>
<dbReference type="InterPro" id="IPR013320">
    <property type="entry name" value="ConA-like_dom_sf"/>
</dbReference>
<evidence type="ECO:0000256" key="1">
    <source>
        <dbReference type="ARBA" id="ARBA00022614"/>
    </source>
</evidence>
<dbReference type="AlphaFoldDB" id="A0AAW0P6K2"/>
<evidence type="ECO:0000256" key="2">
    <source>
        <dbReference type="ARBA" id="ARBA00022737"/>
    </source>
</evidence>
<dbReference type="SMART" id="SM00589">
    <property type="entry name" value="PRY"/>
    <property type="match status" value="1"/>
</dbReference>
<dbReference type="Gene3D" id="2.60.120.920">
    <property type="match status" value="1"/>
</dbReference>
<dbReference type="EMBL" id="JBBPFD010000009">
    <property type="protein sequence ID" value="KAK7913409.1"/>
    <property type="molecule type" value="Genomic_DNA"/>
</dbReference>
<organism evidence="4 5">
    <name type="scientific">Mugilogobius chulae</name>
    <name type="common">yellowstripe goby</name>
    <dbReference type="NCBI Taxonomy" id="88201"/>
    <lineage>
        <taxon>Eukaryota</taxon>
        <taxon>Metazoa</taxon>
        <taxon>Chordata</taxon>
        <taxon>Craniata</taxon>
        <taxon>Vertebrata</taxon>
        <taxon>Euteleostomi</taxon>
        <taxon>Actinopterygii</taxon>
        <taxon>Neopterygii</taxon>
        <taxon>Teleostei</taxon>
        <taxon>Neoteleostei</taxon>
        <taxon>Acanthomorphata</taxon>
        <taxon>Gobiaria</taxon>
        <taxon>Gobiiformes</taxon>
        <taxon>Gobioidei</taxon>
        <taxon>Gobiidae</taxon>
        <taxon>Gobionellinae</taxon>
        <taxon>Mugilogobius</taxon>
    </lineage>
</organism>
<evidence type="ECO:0000259" key="3">
    <source>
        <dbReference type="SMART" id="SM00589"/>
    </source>
</evidence>
<name>A0AAW0P6K2_9GOBI</name>
<dbReference type="InterPro" id="IPR043136">
    <property type="entry name" value="B30.2/SPRY_sf"/>
</dbReference>
<reference evidence="5" key="1">
    <citation type="submission" date="2024-04" db="EMBL/GenBank/DDBJ databases">
        <title>Salinicola lusitanus LLJ914,a marine bacterium isolated from the Okinawa Trough.</title>
        <authorList>
            <person name="Li J."/>
        </authorList>
    </citation>
    <scope>NUCLEOTIDE SEQUENCE [LARGE SCALE GENOMIC DNA]</scope>
</reference>
<dbReference type="SMART" id="SM00368">
    <property type="entry name" value="LRR_RI"/>
    <property type="match status" value="5"/>
</dbReference>
<dbReference type="InterPro" id="IPR032675">
    <property type="entry name" value="LRR_dom_sf"/>
</dbReference>
<dbReference type="Gene3D" id="3.80.10.10">
    <property type="entry name" value="Ribonuclease Inhibitor"/>
    <property type="match status" value="1"/>
</dbReference>
<evidence type="ECO:0000313" key="4">
    <source>
        <dbReference type="EMBL" id="KAK7913409.1"/>
    </source>
</evidence>
<dbReference type="InterPro" id="IPR001611">
    <property type="entry name" value="Leu-rich_rpt"/>
</dbReference>
<keyword evidence="1" id="KW-0433">Leucine-rich repeat</keyword>
<comment type="caution">
    <text evidence="4">The sequence shown here is derived from an EMBL/GenBank/DDBJ whole genome shotgun (WGS) entry which is preliminary data.</text>
</comment>
<accession>A0AAW0P6K2</accession>
<dbReference type="InterPro" id="IPR051261">
    <property type="entry name" value="NLR"/>
</dbReference>
<dbReference type="SUPFAM" id="SSF52047">
    <property type="entry name" value="RNI-like"/>
    <property type="match status" value="1"/>
</dbReference>